<protein>
    <recommendedName>
        <fullName evidence="1">SnoaL-like domain-containing protein</fullName>
    </recommendedName>
</protein>
<dbReference type="RefSeq" id="WP_271163430.1">
    <property type="nucleotide sequence ID" value="NZ_BSFD01000001.1"/>
</dbReference>
<gene>
    <name evidence="2" type="ORF">GCM10017620_00070</name>
</gene>
<dbReference type="EMBL" id="BSFD01000001">
    <property type="protein sequence ID" value="GLK47034.1"/>
    <property type="molecule type" value="Genomic_DNA"/>
</dbReference>
<dbReference type="InterPro" id="IPR032710">
    <property type="entry name" value="NTF2-like_dom_sf"/>
</dbReference>
<reference evidence="2" key="1">
    <citation type="journal article" date="2014" name="Int. J. Syst. Evol. Microbiol.">
        <title>Complete genome of a new Firmicutes species belonging to the dominant human colonic microbiota ('Ruminococcus bicirculans') reveals two chromosomes and a selective capacity to utilize plant glucans.</title>
        <authorList>
            <consortium name="NISC Comparative Sequencing Program"/>
            <person name="Wegmann U."/>
            <person name="Louis P."/>
            <person name="Goesmann A."/>
            <person name="Henrissat B."/>
            <person name="Duncan S.H."/>
            <person name="Flint H.J."/>
        </authorList>
    </citation>
    <scope>NUCLEOTIDE SEQUENCE</scope>
    <source>
        <strain evidence="2">VKM B-1499</strain>
    </source>
</reference>
<sequence>MTLALPKPIADYVAANARLDLDEMLHPFAPDAVVRDDGGEHRGHAELRHWIQDATIAARAIFTPDASREENGQFVVEGLTSGAFKGSPLRFTMRFTLADDAIRALEIG</sequence>
<name>A0ABQ5T2N8_9CAUL</name>
<reference evidence="2" key="2">
    <citation type="submission" date="2023-01" db="EMBL/GenBank/DDBJ databases">
        <authorList>
            <person name="Sun Q."/>
            <person name="Evtushenko L."/>
        </authorList>
    </citation>
    <scope>NUCLEOTIDE SEQUENCE</scope>
    <source>
        <strain evidence="2">VKM B-1499</strain>
    </source>
</reference>
<dbReference type="Gene3D" id="3.10.450.50">
    <property type="match status" value="1"/>
</dbReference>
<evidence type="ECO:0000259" key="1">
    <source>
        <dbReference type="Pfam" id="PF12680"/>
    </source>
</evidence>
<dbReference type="Pfam" id="PF12680">
    <property type="entry name" value="SnoaL_2"/>
    <property type="match status" value="1"/>
</dbReference>
<dbReference type="InterPro" id="IPR037401">
    <property type="entry name" value="SnoaL-like"/>
</dbReference>
<dbReference type="SUPFAM" id="SSF54427">
    <property type="entry name" value="NTF2-like"/>
    <property type="match status" value="1"/>
</dbReference>
<comment type="caution">
    <text evidence="2">The sequence shown here is derived from an EMBL/GenBank/DDBJ whole genome shotgun (WGS) entry which is preliminary data.</text>
</comment>
<evidence type="ECO:0000313" key="3">
    <source>
        <dbReference type="Proteomes" id="UP001143509"/>
    </source>
</evidence>
<dbReference type="Proteomes" id="UP001143509">
    <property type="component" value="Unassembled WGS sequence"/>
</dbReference>
<feature type="domain" description="SnoaL-like" evidence="1">
    <location>
        <begin position="10"/>
        <end position="103"/>
    </location>
</feature>
<keyword evidence="3" id="KW-1185">Reference proteome</keyword>
<organism evidence="2 3">
    <name type="scientific">Brevundimonas intermedia</name>
    <dbReference type="NCBI Taxonomy" id="74315"/>
    <lineage>
        <taxon>Bacteria</taxon>
        <taxon>Pseudomonadati</taxon>
        <taxon>Pseudomonadota</taxon>
        <taxon>Alphaproteobacteria</taxon>
        <taxon>Caulobacterales</taxon>
        <taxon>Caulobacteraceae</taxon>
        <taxon>Brevundimonas</taxon>
    </lineage>
</organism>
<accession>A0ABQ5T2N8</accession>
<proteinExistence type="predicted"/>
<evidence type="ECO:0000313" key="2">
    <source>
        <dbReference type="EMBL" id="GLK47034.1"/>
    </source>
</evidence>